<dbReference type="SUPFAM" id="SSF56281">
    <property type="entry name" value="Metallo-hydrolase/oxidoreductase"/>
    <property type="match status" value="1"/>
</dbReference>
<dbReference type="RefSeq" id="WP_235726493.1">
    <property type="nucleotide sequence ID" value="NZ_OX458333.1"/>
</dbReference>
<evidence type="ECO:0000259" key="7">
    <source>
        <dbReference type="SMART" id="SM00849"/>
    </source>
</evidence>
<feature type="transmembrane region" description="Helical" evidence="6">
    <location>
        <begin position="38"/>
        <end position="55"/>
    </location>
</feature>
<dbReference type="PANTHER" id="PTHR30619:SF1">
    <property type="entry name" value="RECOMBINATION PROTEIN 2"/>
    <property type="match status" value="1"/>
</dbReference>
<dbReference type="EMBL" id="OX458333">
    <property type="protein sequence ID" value="CAI8816610.1"/>
    <property type="molecule type" value="Genomic_DNA"/>
</dbReference>
<feature type="transmembrane region" description="Helical" evidence="6">
    <location>
        <begin position="380"/>
        <end position="398"/>
    </location>
</feature>
<keyword evidence="4 6" id="KW-1133">Transmembrane helix</keyword>
<sequence>MNEIFHPRTRSPSVLPLAIGVVGGISAVQLLQDLPGRWVYLVLSFALGLLAYYRLRFPTAFVFGVVWALAFADIRLSQSLPSTTERQAAIVEGVIRTIPQPMDQGFRFYFDIERTVEPDNLTLPSRVRLSWYDLRISPRAGERWQLSVKLKPPHGMLNPGGLDYERWLFAQGIRAVGYVTESSHNRRLDTADSRYFFEVWRQALYDRLSVTLNGEPLAGIIKALIMGVDEDITSDQWDVLRRTGTTHLVAISGSHIGLVAGFVFFLVRRTWSGLGSLRWSPPNVAAVSASIAALFYSALADFAIPTQRAMIMIGIVMGAIISQRHLNGFHVLATALLAVVLYDPLAVLSPGFWLSFTAVALIFFTVSYRRGKLAGWRAMLKVNWATSLGLAPLLILFFQQVSLISPIANFFAVPVVGLLLIPVCLIGAILLPVLPTIGEALLIFASRLLEWTWPFLQWMADLPAAQWTHAEPPFWTIPLALLGFVLLLSPKGIPARWLGLVLAVPAITFQPNRPPQSGFYLTLLDVGQGLGAVIETHEHILIFDTGARFGSGFDIGSAVIEPYLRHRGIERIDTLIVSHGDNDHIGGANALLQRFAVGRTYTSAPEKLPNFPTESCKAGQAWEWDGVKFEMLAPIKKSERENDNSCVLRVSASGGSALLTGDIEKTAERLLISRYGQDLASDILIVPHHGSNTSSSSTFLEAVNPRYALIPAGFLNRYGFPHRAVLRRYQAKSIPVLNTAETGALSVLVGNRQGDLKLEIYRTENGRYWNAHPTAKAE</sequence>
<dbReference type="InterPro" id="IPR052159">
    <property type="entry name" value="Competence_DNA_uptake"/>
</dbReference>
<feature type="transmembrane region" description="Helical" evidence="6">
    <location>
        <begin position="410"/>
        <end position="434"/>
    </location>
</feature>
<dbReference type="InterPro" id="IPR025405">
    <property type="entry name" value="DUF4131"/>
</dbReference>
<keyword evidence="3 6" id="KW-0812">Transmembrane</keyword>
<dbReference type="Pfam" id="PF13567">
    <property type="entry name" value="DUF4131"/>
    <property type="match status" value="1"/>
</dbReference>
<dbReference type="Proteomes" id="UP001162030">
    <property type="component" value="Chromosome"/>
</dbReference>
<evidence type="ECO:0000256" key="2">
    <source>
        <dbReference type="ARBA" id="ARBA00022475"/>
    </source>
</evidence>
<keyword evidence="5 6" id="KW-0472">Membrane</keyword>
<dbReference type="InterPro" id="IPR036866">
    <property type="entry name" value="RibonucZ/Hydroxyglut_hydro"/>
</dbReference>
<evidence type="ECO:0000256" key="1">
    <source>
        <dbReference type="ARBA" id="ARBA00004651"/>
    </source>
</evidence>
<feature type="transmembrane region" description="Helical" evidence="6">
    <location>
        <begin position="287"/>
        <end position="304"/>
    </location>
</feature>
<feature type="transmembrane region" description="Helical" evidence="6">
    <location>
        <begin position="351"/>
        <end position="368"/>
    </location>
</feature>
<dbReference type="InterPro" id="IPR001279">
    <property type="entry name" value="Metallo-B-lactamas"/>
</dbReference>
<dbReference type="InterPro" id="IPR004477">
    <property type="entry name" value="ComEC_N"/>
</dbReference>
<evidence type="ECO:0000256" key="3">
    <source>
        <dbReference type="ARBA" id="ARBA00022692"/>
    </source>
</evidence>
<dbReference type="InterPro" id="IPR035681">
    <property type="entry name" value="ComA-like_MBL"/>
</dbReference>
<keyword evidence="2" id="KW-1003">Cell membrane</keyword>
<keyword evidence="9" id="KW-1185">Reference proteome</keyword>
<accession>A0ABM9I1D0</accession>
<feature type="transmembrane region" description="Helical" evidence="6">
    <location>
        <begin position="325"/>
        <end position="345"/>
    </location>
</feature>
<dbReference type="Pfam" id="PF03772">
    <property type="entry name" value="Competence"/>
    <property type="match status" value="1"/>
</dbReference>
<evidence type="ECO:0000313" key="8">
    <source>
        <dbReference type="EMBL" id="CAI8816610.1"/>
    </source>
</evidence>
<evidence type="ECO:0000256" key="4">
    <source>
        <dbReference type="ARBA" id="ARBA00022989"/>
    </source>
</evidence>
<dbReference type="InterPro" id="IPR004797">
    <property type="entry name" value="Competence_ComEC/Rec2"/>
</dbReference>
<dbReference type="Pfam" id="PF00753">
    <property type="entry name" value="Lactamase_B"/>
    <property type="match status" value="1"/>
</dbReference>
<evidence type="ECO:0000313" key="9">
    <source>
        <dbReference type="Proteomes" id="UP001162030"/>
    </source>
</evidence>
<dbReference type="NCBIfam" id="TIGR00361">
    <property type="entry name" value="ComEC_Rec2"/>
    <property type="match status" value="1"/>
</dbReference>
<protein>
    <submittedName>
        <fullName evidence="8">Competence protein ComEC</fullName>
    </submittedName>
</protein>
<feature type="domain" description="Metallo-beta-lactamase" evidence="7">
    <location>
        <begin position="528"/>
        <end position="714"/>
    </location>
</feature>
<dbReference type="SMART" id="SM00849">
    <property type="entry name" value="Lactamase_B"/>
    <property type="match status" value="1"/>
</dbReference>
<organism evidence="8 9">
    <name type="scientific">Methylocaldum szegediense</name>
    <dbReference type="NCBI Taxonomy" id="73780"/>
    <lineage>
        <taxon>Bacteria</taxon>
        <taxon>Pseudomonadati</taxon>
        <taxon>Pseudomonadota</taxon>
        <taxon>Gammaproteobacteria</taxon>
        <taxon>Methylococcales</taxon>
        <taxon>Methylococcaceae</taxon>
        <taxon>Methylocaldum</taxon>
    </lineage>
</organism>
<feature type="transmembrane region" description="Helical" evidence="6">
    <location>
        <begin position="248"/>
        <end position="267"/>
    </location>
</feature>
<evidence type="ECO:0000256" key="5">
    <source>
        <dbReference type="ARBA" id="ARBA00023136"/>
    </source>
</evidence>
<dbReference type="Gene3D" id="3.60.15.10">
    <property type="entry name" value="Ribonuclease Z/Hydroxyacylglutathione hydrolase-like"/>
    <property type="match status" value="1"/>
</dbReference>
<dbReference type="NCBIfam" id="TIGR00360">
    <property type="entry name" value="ComEC_N-term"/>
    <property type="match status" value="1"/>
</dbReference>
<gene>
    <name evidence="8" type="ORF">MSZNOR_1877</name>
</gene>
<name>A0ABM9I1D0_9GAMM</name>
<dbReference type="PANTHER" id="PTHR30619">
    <property type="entry name" value="DNA INTERNALIZATION/COMPETENCE PROTEIN COMEC/REC2"/>
    <property type="match status" value="1"/>
</dbReference>
<dbReference type="CDD" id="cd07731">
    <property type="entry name" value="ComA-like_MBL-fold"/>
    <property type="match status" value="1"/>
</dbReference>
<evidence type="ECO:0000256" key="6">
    <source>
        <dbReference type="SAM" id="Phobius"/>
    </source>
</evidence>
<reference evidence="8 9" key="1">
    <citation type="submission" date="2023-03" db="EMBL/GenBank/DDBJ databases">
        <authorList>
            <person name="Pearce D."/>
        </authorList>
    </citation>
    <scope>NUCLEOTIDE SEQUENCE [LARGE SCALE GENOMIC DNA]</scope>
    <source>
        <strain evidence="8">Msz</strain>
    </source>
</reference>
<feature type="transmembrane region" description="Helical" evidence="6">
    <location>
        <begin position="12"/>
        <end position="31"/>
    </location>
</feature>
<comment type="subcellular location">
    <subcellularLocation>
        <location evidence="1">Cell membrane</location>
        <topology evidence="1">Multi-pass membrane protein</topology>
    </subcellularLocation>
</comment>
<proteinExistence type="predicted"/>